<feature type="compositionally biased region" description="Polar residues" evidence="1">
    <location>
        <begin position="401"/>
        <end position="421"/>
    </location>
</feature>
<organism evidence="2 3">
    <name type="scientific">Coniosporium apollinis</name>
    <dbReference type="NCBI Taxonomy" id="61459"/>
    <lineage>
        <taxon>Eukaryota</taxon>
        <taxon>Fungi</taxon>
        <taxon>Dikarya</taxon>
        <taxon>Ascomycota</taxon>
        <taxon>Pezizomycotina</taxon>
        <taxon>Dothideomycetes</taxon>
        <taxon>Dothideomycetes incertae sedis</taxon>
        <taxon>Coniosporium</taxon>
    </lineage>
</organism>
<dbReference type="Proteomes" id="UP001172684">
    <property type="component" value="Unassembled WGS sequence"/>
</dbReference>
<keyword evidence="3" id="KW-1185">Reference proteome</keyword>
<name>A0ABQ9NWB5_9PEZI</name>
<feature type="region of interest" description="Disordered" evidence="1">
    <location>
        <begin position="268"/>
        <end position="298"/>
    </location>
</feature>
<feature type="compositionally biased region" description="Low complexity" evidence="1">
    <location>
        <begin position="334"/>
        <end position="347"/>
    </location>
</feature>
<sequence length="647" mass="70135">MFLSLLTADAAASHGHEFSSSRPSSPDRRSPIPRVLTPLSILSYGARAKTPPLSVTTSALNTESIKQDNDSMSQHRAISFAEPEPRASHSTYTVQSRPTTSSGEVPDNQNQNKRLSRSKTCYCFGHPPPNKDITQKLHLRSKLVLQLQQLYTSPRPKPTYEVFPSALLAVNLKRKFAQEFKSRDKLGIEDLVVVTAEDYKTTRSDEGGDEGWAAREVFGCICVSKEEETGTRSKIDIILDNDVVWEATSFPNGKYEFKMTDSHGLNHTARWLPRKSKTERNSKDAGRTPSSPVESDKRFGFSILDPSLRRHPIVAYMTTAGIDISDQYIIPLPASSTNSPTSPAHTPLSDESDPDFNTEATTISDPVVKTTDGSLRKLIIVTGIWVAFCENWSPTFRYSLTSPASPTQSSARRLANRSSPVPRSASMPTGFGSGSRPATPDSTMTRSSFAKILHSAGAIVHRSTASTTSILSTSPPVAQAAPSTRSRRANTASTASSLRTSSIPDRVVSAPSPKKKVSQVMEGQEDGPADEANTMEMTSMSGEDAAESDSEAEASTTMAEDSPPQTPVRAPKVGGPIQENIRALDAAATDEPALQQDAAIDSSPETARCYPCRRRKAMSEPGPRNNAAAGQREGGFRRLLGFFRQDG</sequence>
<feature type="region of interest" description="Disordered" evidence="1">
    <location>
        <begin position="465"/>
        <end position="574"/>
    </location>
</feature>
<proteinExistence type="predicted"/>
<feature type="region of interest" description="Disordered" evidence="1">
    <location>
        <begin position="614"/>
        <end position="636"/>
    </location>
</feature>
<feature type="compositionally biased region" description="Polar residues" evidence="1">
    <location>
        <begin position="64"/>
        <end position="76"/>
    </location>
</feature>
<dbReference type="EMBL" id="JAPDRL010000018">
    <property type="protein sequence ID" value="KAJ9666669.1"/>
    <property type="molecule type" value="Genomic_DNA"/>
</dbReference>
<comment type="caution">
    <text evidence="2">The sequence shown here is derived from an EMBL/GenBank/DDBJ whole genome shotgun (WGS) entry which is preliminary data.</text>
</comment>
<reference evidence="2" key="1">
    <citation type="submission" date="2022-10" db="EMBL/GenBank/DDBJ databases">
        <title>Culturing micro-colonial fungi from biological soil crusts in the Mojave desert and describing Neophaeococcomyces mojavensis, and introducing the new genera and species Taxawa tesnikishii.</title>
        <authorList>
            <person name="Kurbessoian T."/>
            <person name="Stajich J.E."/>
        </authorList>
    </citation>
    <scope>NUCLEOTIDE SEQUENCE</scope>
    <source>
        <strain evidence="2">TK_1</strain>
    </source>
</reference>
<evidence type="ECO:0000256" key="1">
    <source>
        <dbReference type="SAM" id="MobiDB-lite"/>
    </source>
</evidence>
<feature type="region of interest" description="Disordered" evidence="1">
    <location>
        <begin position="334"/>
        <end position="361"/>
    </location>
</feature>
<evidence type="ECO:0000313" key="2">
    <source>
        <dbReference type="EMBL" id="KAJ9666669.1"/>
    </source>
</evidence>
<feature type="region of interest" description="Disordered" evidence="1">
    <location>
        <begin position="13"/>
        <end position="33"/>
    </location>
</feature>
<evidence type="ECO:0000313" key="3">
    <source>
        <dbReference type="Proteomes" id="UP001172684"/>
    </source>
</evidence>
<feature type="compositionally biased region" description="Basic and acidic residues" evidence="1">
    <location>
        <begin position="276"/>
        <end position="286"/>
    </location>
</feature>
<feature type="region of interest" description="Disordered" evidence="1">
    <location>
        <begin position="401"/>
        <end position="445"/>
    </location>
</feature>
<feature type="region of interest" description="Disordered" evidence="1">
    <location>
        <begin position="64"/>
        <end position="114"/>
    </location>
</feature>
<gene>
    <name evidence="2" type="ORF">H2201_003328</name>
</gene>
<feature type="compositionally biased region" description="Polar residues" evidence="1">
    <location>
        <begin position="88"/>
        <end position="113"/>
    </location>
</feature>
<feature type="compositionally biased region" description="Low complexity" evidence="1">
    <location>
        <begin position="465"/>
        <end position="502"/>
    </location>
</feature>
<feature type="compositionally biased region" description="Basic and acidic residues" evidence="1">
    <location>
        <begin position="14"/>
        <end position="30"/>
    </location>
</feature>
<protein>
    <submittedName>
        <fullName evidence="2">Uncharacterized protein</fullName>
    </submittedName>
</protein>
<feature type="compositionally biased region" description="Low complexity" evidence="1">
    <location>
        <begin position="553"/>
        <end position="562"/>
    </location>
</feature>
<accession>A0ABQ9NWB5</accession>